<evidence type="ECO:0000256" key="1">
    <source>
        <dbReference type="SAM" id="Phobius"/>
    </source>
</evidence>
<dbReference type="Proteomes" id="UP000193420">
    <property type="component" value="Unassembled WGS sequence"/>
</dbReference>
<dbReference type="AlphaFoldDB" id="A0A1X7J7Z1"/>
<protein>
    <submittedName>
        <fullName evidence="2">Uncharacterized protein</fullName>
    </submittedName>
</protein>
<evidence type="ECO:0000313" key="2">
    <source>
        <dbReference type="EMBL" id="SMG23683.1"/>
    </source>
</evidence>
<name>A0A1X7J7Z1_9FLAO</name>
<feature type="transmembrane region" description="Helical" evidence="1">
    <location>
        <begin position="12"/>
        <end position="30"/>
    </location>
</feature>
<gene>
    <name evidence="2" type="ORF">SAMN03080602_01471</name>
</gene>
<dbReference type="OrthoDB" id="1429903at2"/>
<dbReference type="EMBL" id="FXAO01000003">
    <property type="protein sequence ID" value="SMG23683.1"/>
    <property type="molecule type" value="Genomic_DNA"/>
</dbReference>
<dbReference type="RefSeq" id="WP_085497660.1">
    <property type="nucleotide sequence ID" value="NZ_FXAO01000003.1"/>
</dbReference>
<keyword evidence="1" id="KW-1133">Transmembrane helix</keyword>
<accession>A0A1X7J7Z1</accession>
<reference evidence="3" key="1">
    <citation type="submission" date="2017-04" db="EMBL/GenBank/DDBJ databases">
        <authorList>
            <person name="Varghese N."/>
            <person name="Submissions S."/>
        </authorList>
    </citation>
    <scope>NUCLEOTIDE SEQUENCE [LARGE SCALE GENOMIC DNA]</scope>
    <source>
        <strain evidence="3">DSM 19835</strain>
    </source>
</reference>
<dbReference type="STRING" id="188872.SAMN03080602_01471"/>
<proteinExistence type="predicted"/>
<organism evidence="2 3">
    <name type="scientific">Arenibacter troitsensis</name>
    <dbReference type="NCBI Taxonomy" id="188872"/>
    <lineage>
        <taxon>Bacteria</taxon>
        <taxon>Pseudomonadati</taxon>
        <taxon>Bacteroidota</taxon>
        <taxon>Flavobacteriia</taxon>
        <taxon>Flavobacteriales</taxon>
        <taxon>Flavobacteriaceae</taxon>
        <taxon>Arenibacter</taxon>
    </lineage>
</organism>
<sequence length="179" mass="20444">METEKKILRIPLRIAISLLVVGFLCKILHFKSIANPIILISLVAIGLLYALRFWNKAQKGFLQYNKLVLVTSWSLNGIFKILDISHNEFFQVVGGFAFIIWIIMEGTTYLIDDKGDDRSDIAYFMWNTMMIIGILAIIIGSLTKILEWEYATPTLITGFILVAAYILKDLLVQNLQKKE</sequence>
<evidence type="ECO:0000313" key="3">
    <source>
        <dbReference type="Proteomes" id="UP000193420"/>
    </source>
</evidence>
<feature type="transmembrane region" description="Helical" evidence="1">
    <location>
        <begin position="148"/>
        <end position="167"/>
    </location>
</feature>
<keyword evidence="1" id="KW-0472">Membrane</keyword>
<feature type="transmembrane region" description="Helical" evidence="1">
    <location>
        <begin position="123"/>
        <end position="142"/>
    </location>
</feature>
<keyword evidence="1" id="KW-0812">Transmembrane</keyword>
<keyword evidence="3" id="KW-1185">Reference proteome</keyword>
<feature type="transmembrane region" description="Helical" evidence="1">
    <location>
        <begin position="36"/>
        <end position="55"/>
    </location>
</feature>
<feature type="transmembrane region" description="Helical" evidence="1">
    <location>
        <begin position="90"/>
        <end position="111"/>
    </location>
</feature>